<evidence type="ECO:0000256" key="1">
    <source>
        <dbReference type="SAM" id="MobiDB-lite"/>
    </source>
</evidence>
<comment type="caution">
    <text evidence="2">The sequence shown here is derived from an EMBL/GenBank/DDBJ whole genome shotgun (WGS) entry which is preliminary data.</text>
</comment>
<protein>
    <submittedName>
        <fullName evidence="2">Uncharacterized protein</fullName>
    </submittedName>
</protein>
<feature type="region of interest" description="Disordered" evidence="1">
    <location>
        <begin position="354"/>
        <end position="380"/>
    </location>
</feature>
<feature type="compositionally biased region" description="Basic and acidic residues" evidence="1">
    <location>
        <begin position="619"/>
        <end position="649"/>
    </location>
</feature>
<evidence type="ECO:0000313" key="3">
    <source>
        <dbReference type="Proteomes" id="UP000267368"/>
    </source>
</evidence>
<dbReference type="RefSeq" id="WP_123197690.1">
    <property type="nucleotide sequence ID" value="NZ_QICB01000002.1"/>
</dbReference>
<organism evidence="2 3">
    <name type="scientific">Slackia faecicanis</name>
    <dbReference type="NCBI Taxonomy" id="255723"/>
    <lineage>
        <taxon>Bacteria</taxon>
        <taxon>Bacillati</taxon>
        <taxon>Actinomycetota</taxon>
        <taxon>Coriobacteriia</taxon>
        <taxon>Eggerthellales</taxon>
        <taxon>Eggerthellaceae</taxon>
        <taxon>Slackia</taxon>
    </lineage>
</organism>
<name>A0A3N0AGI1_9ACTN</name>
<accession>A0A3N0AGI1</accession>
<dbReference type="Proteomes" id="UP000267368">
    <property type="component" value="Unassembled WGS sequence"/>
</dbReference>
<gene>
    <name evidence="2" type="ORF">DMP07_03090</name>
</gene>
<keyword evidence="3" id="KW-1185">Reference proteome</keyword>
<reference evidence="3" key="1">
    <citation type="submission" date="2018-05" db="EMBL/GenBank/DDBJ databases">
        <title>Genome Sequencing of selected type strains of the family Eggerthellaceae.</title>
        <authorList>
            <person name="Danylec N."/>
            <person name="Stoll D.A."/>
            <person name="Doetsch A."/>
            <person name="Huch M."/>
        </authorList>
    </citation>
    <scope>NUCLEOTIDE SEQUENCE [LARGE SCALE GENOMIC DNA]</scope>
    <source>
        <strain evidence="3">DSM 17537</strain>
    </source>
</reference>
<feature type="compositionally biased region" description="Basic and acidic residues" evidence="1">
    <location>
        <begin position="441"/>
        <end position="454"/>
    </location>
</feature>
<feature type="region of interest" description="Disordered" evidence="1">
    <location>
        <begin position="436"/>
        <end position="460"/>
    </location>
</feature>
<feature type="region of interest" description="Disordered" evidence="1">
    <location>
        <begin position="598"/>
        <end position="649"/>
    </location>
</feature>
<feature type="compositionally biased region" description="Polar residues" evidence="1">
    <location>
        <begin position="604"/>
        <end position="617"/>
    </location>
</feature>
<proteinExistence type="predicted"/>
<sequence>MFFQSIVRLNSGRLNLSSSRASTSGVCAGVFVRVRFFLSAAAPLGSPRAFSADFPLRVPLNKGTASCIAAGAVQCRRCRKKGNPMEQERVKAANRAGVKADSQLVAGGKKRGGQRRAVPYWVPLAAERIFMEYSGSTKGCKLSVSDVVRYLKDVYDCEVSDDYVREKLLPAMMEFSSIKPRLTEEESLIDFFSWKMGFGDLTDDDEKKAGLDEAKKKSESRRKGLYWFEPGRLLEDHEIELLIAMIDASPFMKDKDANDLVRKLRSLQFQGDRRMRAFLLDTDFDSGDGRAVEGAIGQPACKLKKEEKDIRPSTDNFLAELSKLYGAIVDKKTISFTDLKYSTKVDMAGAQLCSDDRKAGPATNGQDEGSASKQDERPKNEYIDVTPYALRYADGHCFLLTNKLIGDEGVDNAAAGAVAGADAGAAAGAVVGTDAKAAADTAEKDKSTKGGKGKDKSKKGNGFSIHRVDLMADLKVSEEDESSVYVELNDPQSPFEYLRWSMNGMGGKRKLIKMRCNERALHYLIERFSNCEGWSVTQAKAGSGGDGRPKREKDWYTVTFAAPPDGIGYWVQKFLDGIDVVEPPRLRKDIAKRVNLHPYHLDGSNGSRDASVEQQAEQAFHEKEAASERASYDEEAARGKKAPADSHAR</sequence>
<evidence type="ECO:0000313" key="2">
    <source>
        <dbReference type="EMBL" id="RNL20589.1"/>
    </source>
</evidence>
<dbReference type="EMBL" id="QICB01000002">
    <property type="protein sequence ID" value="RNL20589.1"/>
    <property type="molecule type" value="Genomic_DNA"/>
</dbReference>
<feature type="compositionally biased region" description="Polar residues" evidence="1">
    <location>
        <begin position="363"/>
        <end position="372"/>
    </location>
</feature>
<dbReference type="AlphaFoldDB" id="A0A3N0AGI1"/>